<dbReference type="EMBL" id="MVBO01000001">
    <property type="protein sequence ID" value="OZJ06787.1"/>
    <property type="molecule type" value="Genomic_DNA"/>
</dbReference>
<dbReference type="OrthoDB" id="64867at2759"/>
<organism evidence="5 6">
    <name type="scientific">Bifiguratus adelaidae</name>
    <dbReference type="NCBI Taxonomy" id="1938954"/>
    <lineage>
        <taxon>Eukaryota</taxon>
        <taxon>Fungi</taxon>
        <taxon>Fungi incertae sedis</taxon>
        <taxon>Mucoromycota</taxon>
        <taxon>Mucoromycotina</taxon>
        <taxon>Endogonomycetes</taxon>
        <taxon>Endogonales</taxon>
        <taxon>Endogonales incertae sedis</taxon>
        <taxon>Bifiguratus</taxon>
    </lineage>
</organism>
<sequence>MSVGNNILSVDFKRTDRIAYTPFLREYISNAYAEHPDLYTDDFRVLDELRMDCVHLEVHQNALNRLIKYYGQLTFIGSKFPIDVGIEFPWYQAFSTNTSKPICHRNLNYEKACILYNIGAMYSQLGSSENRSAGEGVKRACGYFQNAAGCFRHLQDVVIPEMRIPPTLDMSTAALNVLINLMLAQAQECFWQKAVIDGLKDGTIARLANKVGDFYDIAFDLATNSSISGLYYPSWITHMQVKALHFSAAAQYRKASECIFQNKYGEEIARLQLAQDYVNKALDLRGIRDPVYNDLKSLQEIIQKDLKRAEKDNDVIYLEPVPSSSSLPVIPRTEMVKPSVSAEIGDPISLMMRNESTGNRSNMPHPIMGLPLFQKLVPFAVHQAASVYVDRKERIVKEEINKKWEEMTSVCYTTLQSLNLPGALQALEQPIGLPPSLLEKSEEVRALGGLPRLYEMLENVRSMSLKNASLLDDAFNALDEEQDEDETYRNQFQDRWTRPPSQTLTVQLVSQGQKQRDTLESAQKADQIVRGKLDAWGKIINILALPEDELERSVPSAQNGGKGDEEGSPSKIVKELKSILDEVDSMIKLRKEKMEQVLRISDSDDISPALLDKAAQLTANSPNVKIEASQFEELFVSHLKQYDDFRKAVARDEEDQEKLLERLRDVNAEFIKSRRSDSTIAKREKALQNLEQAYLRYKEIYNNLNEGLKFYNEFEQNLQKFRDNCRDYCFARKVEAKDYLSDVTAAVAGMNLSGQPARGAKRSPQATGPNANTWDPQSGIHFGPSP</sequence>
<dbReference type="GO" id="GO:0005768">
    <property type="term" value="C:endosome"/>
    <property type="evidence" value="ECO:0007669"/>
    <property type="project" value="TreeGrafter"/>
</dbReference>
<dbReference type="PANTHER" id="PTHR23030:SF39">
    <property type="entry name" value="PROGRAMMED CELL DEATH 6-INTERACTING PROTEIN"/>
    <property type="match status" value="1"/>
</dbReference>
<gene>
    <name evidence="5" type="ORF">BZG36_00149</name>
</gene>
<dbReference type="SMART" id="SM01041">
    <property type="entry name" value="BRO1"/>
    <property type="match status" value="1"/>
</dbReference>
<feature type="region of interest" description="Disordered" evidence="3">
    <location>
        <begin position="754"/>
        <end position="786"/>
    </location>
</feature>
<dbReference type="CDD" id="cd09241">
    <property type="entry name" value="BRO1_ScRim20-like"/>
    <property type="match status" value="1"/>
</dbReference>
<dbReference type="Gene3D" id="1.20.140.50">
    <property type="entry name" value="alix/aip1 like domains"/>
    <property type="match status" value="1"/>
</dbReference>
<comment type="caution">
    <text evidence="5">The sequence shown here is derived from an EMBL/GenBank/DDBJ whole genome shotgun (WGS) entry which is preliminary data.</text>
</comment>
<proteinExistence type="inferred from homology"/>
<keyword evidence="2" id="KW-0175">Coiled coil</keyword>
<feature type="domain" description="BRO1" evidence="4">
    <location>
        <begin position="6"/>
        <end position="411"/>
    </location>
</feature>
<dbReference type="AlphaFoldDB" id="A0A261Y847"/>
<dbReference type="InterPro" id="IPR025304">
    <property type="entry name" value="ALIX_V_dom"/>
</dbReference>
<dbReference type="InterPro" id="IPR004328">
    <property type="entry name" value="BRO1_dom"/>
</dbReference>
<evidence type="ECO:0000313" key="5">
    <source>
        <dbReference type="EMBL" id="OZJ06787.1"/>
    </source>
</evidence>
<feature type="region of interest" description="Disordered" evidence="3">
    <location>
        <begin position="550"/>
        <end position="571"/>
    </location>
</feature>
<feature type="coiled-coil region" evidence="2">
    <location>
        <begin position="649"/>
        <end position="707"/>
    </location>
</feature>
<evidence type="ECO:0000256" key="2">
    <source>
        <dbReference type="SAM" id="Coils"/>
    </source>
</evidence>
<protein>
    <recommendedName>
        <fullName evidence="4">BRO1 domain-containing protein</fullName>
    </recommendedName>
</protein>
<dbReference type="Gene3D" id="1.25.40.280">
    <property type="entry name" value="alix/aip1 like domains"/>
    <property type="match status" value="1"/>
</dbReference>
<dbReference type="Pfam" id="PF13949">
    <property type="entry name" value="ALIX_LYPXL_bnd"/>
    <property type="match status" value="1"/>
</dbReference>
<reference evidence="5 6" key="1">
    <citation type="journal article" date="2017" name="Mycologia">
        <title>Bifiguratus adelaidae, gen. et sp. nov., a new member of Mucoromycotina in endophytic and soil-dwelling habitats.</title>
        <authorList>
            <person name="Torres-Cruz T.J."/>
            <person name="Billingsley Tobias T.L."/>
            <person name="Almatruk M."/>
            <person name="Hesse C."/>
            <person name="Kuske C.R."/>
            <person name="Desiro A."/>
            <person name="Benucci G.M."/>
            <person name="Bonito G."/>
            <person name="Stajich J.E."/>
            <person name="Dunlap C."/>
            <person name="Arnold A.E."/>
            <person name="Porras-Alfaro A."/>
        </authorList>
    </citation>
    <scope>NUCLEOTIDE SEQUENCE [LARGE SCALE GENOMIC DNA]</scope>
    <source>
        <strain evidence="5 6">AZ0501</strain>
    </source>
</reference>
<feature type="compositionally biased region" description="Polar residues" evidence="3">
    <location>
        <begin position="764"/>
        <end position="776"/>
    </location>
</feature>
<evidence type="ECO:0000256" key="3">
    <source>
        <dbReference type="SAM" id="MobiDB-lite"/>
    </source>
</evidence>
<comment type="similarity">
    <text evidence="1">Belongs to the palA/RIM20 family.</text>
</comment>
<dbReference type="PANTHER" id="PTHR23030">
    <property type="entry name" value="PCD6 INTERACTING PROTEIN-RELATED"/>
    <property type="match status" value="1"/>
</dbReference>
<name>A0A261Y847_9FUNG</name>
<dbReference type="Pfam" id="PF03097">
    <property type="entry name" value="BRO1"/>
    <property type="match status" value="1"/>
</dbReference>
<evidence type="ECO:0000259" key="4">
    <source>
        <dbReference type="PROSITE" id="PS51180"/>
    </source>
</evidence>
<evidence type="ECO:0000256" key="1">
    <source>
        <dbReference type="ARBA" id="ARBA00038154"/>
    </source>
</evidence>
<keyword evidence="6" id="KW-1185">Reference proteome</keyword>
<evidence type="ECO:0000313" key="6">
    <source>
        <dbReference type="Proteomes" id="UP000242875"/>
    </source>
</evidence>
<dbReference type="Gene3D" id="1.20.120.560">
    <property type="entry name" value="alix/aip1 in complex with the ypdl late domain"/>
    <property type="match status" value="1"/>
</dbReference>
<accession>A0A261Y847</accession>
<dbReference type="PROSITE" id="PS51180">
    <property type="entry name" value="BRO1"/>
    <property type="match status" value="1"/>
</dbReference>
<dbReference type="Proteomes" id="UP000242875">
    <property type="component" value="Unassembled WGS sequence"/>
</dbReference>
<dbReference type="InterPro" id="IPR038499">
    <property type="entry name" value="BRO1_sf"/>
</dbReference>